<dbReference type="Proteomes" id="UP000027135">
    <property type="component" value="Unassembled WGS sequence"/>
</dbReference>
<evidence type="ECO:0000256" key="1">
    <source>
        <dbReference type="ARBA" id="ARBA00004832"/>
    </source>
</evidence>
<evidence type="ECO:0000256" key="6">
    <source>
        <dbReference type="RuleBase" id="RU365086"/>
    </source>
</evidence>
<dbReference type="FunFam" id="3.40.630.30:FF:000043">
    <property type="entry name" value="Glucosamine 6-phosphate N-acetyltransferase"/>
    <property type="match status" value="1"/>
</dbReference>
<evidence type="ECO:0000313" key="8">
    <source>
        <dbReference type="EMBL" id="KDR10580.1"/>
    </source>
</evidence>
<dbReference type="OMA" id="NQRYDWI"/>
<name>A0A067QZM6_ZOONE</name>
<comment type="similarity">
    <text evidence="2 6">Belongs to the acetyltransferase family. GNA1 subfamily.</text>
</comment>
<dbReference type="InterPro" id="IPR039143">
    <property type="entry name" value="GNPNAT1-like"/>
</dbReference>
<comment type="pathway">
    <text evidence="1 6">Nucleotide-sugar biosynthesis; UDP-N-acetyl-alpha-D-glucosamine biosynthesis; N-acetyl-alpha-D-glucosamine 1-phosphate from alpha-D-glucosamine 6-phosphate (route I): step 1/2.</text>
</comment>
<organism evidence="8 9">
    <name type="scientific">Zootermopsis nevadensis</name>
    <name type="common">Dampwood termite</name>
    <dbReference type="NCBI Taxonomy" id="136037"/>
    <lineage>
        <taxon>Eukaryota</taxon>
        <taxon>Metazoa</taxon>
        <taxon>Ecdysozoa</taxon>
        <taxon>Arthropoda</taxon>
        <taxon>Hexapoda</taxon>
        <taxon>Insecta</taxon>
        <taxon>Pterygota</taxon>
        <taxon>Neoptera</taxon>
        <taxon>Polyneoptera</taxon>
        <taxon>Dictyoptera</taxon>
        <taxon>Blattodea</taxon>
        <taxon>Blattoidea</taxon>
        <taxon>Termitoidae</taxon>
        <taxon>Termopsidae</taxon>
        <taxon>Zootermopsis</taxon>
    </lineage>
</organism>
<dbReference type="Pfam" id="PF00583">
    <property type="entry name" value="Acetyltransf_1"/>
    <property type="match status" value="1"/>
</dbReference>
<dbReference type="GO" id="GO:0006048">
    <property type="term" value="P:UDP-N-acetylglucosamine biosynthetic process"/>
    <property type="evidence" value="ECO:0007669"/>
    <property type="project" value="UniProtKB-UniRule"/>
</dbReference>
<dbReference type="SUPFAM" id="SSF55729">
    <property type="entry name" value="Acyl-CoA N-acyltransferases (Nat)"/>
    <property type="match status" value="1"/>
</dbReference>
<keyword evidence="3 6" id="KW-0808">Transferase</keyword>
<evidence type="ECO:0000259" key="7">
    <source>
        <dbReference type="PROSITE" id="PS51186"/>
    </source>
</evidence>
<proteinExistence type="inferred from homology"/>
<evidence type="ECO:0000313" key="9">
    <source>
        <dbReference type="Proteomes" id="UP000027135"/>
    </source>
</evidence>
<dbReference type="PROSITE" id="PS51186">
    <property type="entry name" value="GNAT"/>
    <property type="match status" value="1"/>
</dbReference>
<evidence type="ECO:0000256" key="3">
    <source>
        <dbReference type="ARBA" id="ARBA00022679"/>
    </source>
</evidence>
<evidence type="ECO:0000256" key="4">
    <source>
        <dbReference type="ARBA" id="ARBA00023315"/>
    </source>
</evidence>
<dbReference type="PANTHER" id="PTHR13355:SF11">
    <property type="entry name" value="GLUCOSAMINE 6-PHOSPHATE N-ACETYLTRANSFERASE"/>
    <property type="match status" value="1"/>
</dbReference>
<dbReference type="eggNOG" id="KOG3396">
    <property type="taxonomic scope" value="Eukaryota"/>
</dbReference>
<evidence type="ECO:0000256" key="2">
    <source>
        <dbReference type="ARBA" id="ARBA00006048"/>
    </source>
</evidence>
<dbReference type="PANTHER" id="PTHR13355">
    <property type="entry name" value="GLUCOSAMINE 6-PHOSPHATE N-ACETYLTRANSFERASE"/>
    <property type="match status" value="1"/>
</dbReference>
<gene>
    <name evidence="8" type="ORF">L798_15289</name>
</gene>
<dbReference type="EC" id="2.3.1.4" evidence="6"/>
<reference evidence="8 9" key="1">
    <citation type="journal article" date="2014" name="Nat. Commun.">
        <title>Molecular traces of alternative social organization in a termite genome.</title>
        <authorList>
            <person name="Terrapon N."/>
            <person name="Li C."/>
            <person name="Robertson H.M."/>
            <person name="Ji L."/>
            <person name="Meng X."/>
            <person name="Booth W."/>
            <person name="Chen Z."/>
            <person name="Childers C.P."/>
            <person name="Glastad K.M."/>
            <person name="Gokhale K."/>
            <person name="Gowin J."/>
            <person name="Gronenberg W."/>
            <person name="Hermansen R.A."/>
            <person name="Hu H."/>
            <person name="Hunt B.G."/>
            <person name="Huylmans A.K."/>
            <person name="Khalil S.M."/>
            <person name="Mitchell R.D."/>
            <person name="Munoz-Torres M.C."/>
            <person name="Mustard J.A."/>
            <person name="Pan H."/>
            <person name="Reese J.T."/>
            <person name="Scharf M.E."/>
            <person name="Sun F."/>
            <person name="Vogel H."/>
            <person name="Xiao J."/>
            <person name="Yang W."/>
            <person name="Yang Z."/>
            <person name="Yang Z."/>
            <person name="Zhou J."/>
            <person name="Zhu J."/>
            <person name="Brent C.S."/>
            <person name="Elsik C.G."/>
            <person name="Goodisman M.A."/>
            <person name="Liberles D.A."/>
            <person name="Roe R.M."/>
            <person name="Vargo E.L."/>
            <person name="Vilcinskas A."/>
            <person name="Wang J."/>
            <person name="Bornberg-Bauer E."/>
            <person name="Korb J."/>
            <person name="Zhang G."/>
            <person name="Liebig J."/>
        </authorList>
    </citation>
    <scope>NUCLEOTIDE SEQUENCE [LARGE SCALE GENOMIC DNA]</scope>
    <source>
        <tissue evidence="8">Whole organism</tissue>
    </source>
</reference>
<comment type="catalytic activity">
    <reaction evidence="5 6">
        <text>D-glucosamine 6-phosphate + acetyl-CoA = N-acetyl-D-glucosamine 6-phosphate + CoA + H(+)</text>
        <dbReference type="Rhea" id="RHEA:10292"/>
        <dbReference type="ChEBI" id="CHEBI:15378"/>
        <dbReference type="ChEBI" id="CHEBI:57287"/>
        <dbReference type="ChEBI" id="CHEBI:57288"/>
        <dbReference type="ChEBI" id="CHEBI:57513"/>
        <dbReference type="ChEBI" id="CHEBI:58725"/>
        <dbReference type="EC" id="2.3.1.4"/>
    </reaction>
</comment>
<dbReference type="STRING" id="136037.A0A067QZM6"/>
<dbReference type="InParanoid" id="A0A067QZM6"/>
<feature type="domain" description="N-acetyltransferase" evidence="7">
    <location>
        <begin position="46"/>
        <end position="199"/>
    </location>
</feature>
<keyword evidence="4 6" id="KW-0012">Acyltransferase</keyword>
<evidence type="ECO:0000256" key="5">
    <source>
        <dbReference type="ARBA" id="ARBA00048964"/>
    </source>
</evidence>
<dbReference type="CDD" id="cd04301">
    <property type="entry name" value="NAT_SF"/>
    <property type="match status" value="1"/>
</dbReference>
<protein>
    <recommendedName>
        <fullName evidence="6">Glucosamine 6-phosphate N-acetyltransferase</fullName>
        <ecNumber evidence="6">2.3.1.4</ecNumber>
    </recommendedName>
</protein>
<dbReference type="FunCoup" id="A0A067QZM6">
    <property type="interactions" value="871"/>
</dbReference>
<dbReference type="InterPro" id="IPR000182">
    <property type="entry name" value="GNAT_dom"/>
</dbReference>
<dbReference type="AlphaFoldDB" id="A0A067QZM6"/>
<sequence length="200" mass="22663">MMGSDDENAALSSEPLYNPDLLRLDFSQIKTKFDPPISPSEPGEALIVRPLCPADYDKGFVQLLSQLTKVGNISKDQFLRRYTTMKACPNTYYVTVIEDTRSSHIVGSATLIVEQKFIHECAVRGRLEDVVVSDDYRGKQLGKLIIMTITLLAQHLNCYKITLDCKDRMIPLYTGLGYKLEQGGSNYMQIRFDNKKPFKL</sequence>
<dbReference type="Gene3D" id="3.40.630.30">
    <property type="match status" value="1"/>
</dbReference>
<dbReference type="UniPathway" id="UPA00113">
    <property type="reaction ID" value="UER00529"/>
</dbReference>
<keyword evidence="9" id="KW-1185">Reference proteome</keyword>
<accession>A0A067QZM6</accession>
<dbReference type="GO" id="GO:0004343">
    <property type="term" value="F:glucosamine 6-phosphate N-acetyltransferase activity"/>
    <property type="evidence" value="ECO:0007669"/>
    <property type="project" value="UniProtKB-UniRule"/>
</dbReference>
<dbReference type="InterPro" id="IPR016181">
    <property type="entry name" value="Acyl_CoA_acyltransferase"/>
</dbReference>
<dbReference type="EMBL" id="KK853153">
    <property type="protein sequence ID" value="KDR10580.1"/>
    <property type="molecule type" value="Genomic_DNA"/>
</dbReference>